<feature type="transmembrane region" description="Helical" evidence="10">
    <location>
        <begin position="71"/>
        <end position="94"/>
    </location>
</feature>
<organism evidence="12 13">
    <name type="scientific">Nothobranchius furzeri</name>
    <name type="common">Turquoise killifish</name>
    <dbReference type="NCBI Taxonomy" id="105023"/>
    <lineage>
        <taxon>Eukaryota</taxon>
        <taxon>Metazoa</taxon>
        <taxon>Chordata</taxon>
        <taxon>Craniata</taxon>
        <taxon>Vertebrata</taxon>
        <taxon>Euteleostomi</taxon>
        <taxon>Actinopterygii</taxon>
        <taxon>Neopterygii</taxon>
        <taxon>Teleostei</taxon>
        <taxon>Neoteleostei</taxon>
        <taxon>Acanthomorphata</taxon>
        <taxon>Ovalentaria</taxon>
        <taxon>Atherinomorphae</taxon>
        <taxon>Cyprinodontiformes</taxon>
        <taxon>Nothobranchiidae</taxon>
        <taxon>Nothobranchius</taxon>
    </lineage>
</organism>
<dbReference type="AlphaFoldDB" id="A0A9D2YID8"/>
<feature type="transmembrane region" description="Helical" evidence="10">
    <location>
        <begin position="150"/>
        <end position="175"/>
    </location>
</feature>
<feature type="transmembrane region" description="Helical" evidence="10">
    <location>
        <begin position="109"/>
        <end position="129"/>
    </location>
</feature>
<sequence length="303" mass="33496">MEDQDGSGSPLRAAAVNMSRVEVEAGEVSGWSQPLLEVLMVLMCLGAVIGNVLVIVTVAATKTLRVVTSVLIMNLALSDLLVGVGVMPFIALSIMNHRWVQCTRLCLCIGYTSSVFCTASVLTLAAIALDRYHSIMDCLRYSSRCTLWKLCAVVLWIWLLALASCSPPLMGWSSISYVVPMYICAIDWAHSSSYTLFMAALTYFVPASVIIFCYVNIVKVALSHARRIHSLEDSVQRSRNSSQKREIIVLFFLETLHNRATGLPDRYMLTLTHSHLYRTHSTITERCAFSSSFQRSSSVGPPT</sequence>
<keyword evidence="8 9" id="KW-0807">Transducer</keyword>
<dbReference type="OMA" id="FMAMSIS"/>
<evidence type="ECO:0000313" key="13">
    <source>
        <dbReference type="Proteomes" id="UP000822369"/>
    </source>
</evidence>
<feature type="domain" description="G-protein coupled receptors family 1 profile" evidence="11">
    <location>
        <begin position="50"/>
        <end position="253"/>
    </location>
</feature>
<comment type="caution">
    <text evidence="12">The sequence shown here is derived from an EMBL/GenBank/DDBJ whole genome shotgun (WGS) entry which is preliminary data.</text>
</comment>
<dbReference type="PROSITE" id="PS00237">
    <property type="entry name" value="G_PROTEIN_RECEP_F1_1"/>
    <property type="match status" value="1"/>
</dbReference>
<dbReference type="Gene3D" id="1.20.1070.10">
    <property type="entry name" value="Rhodopsin 7-helix transmembrane proteins"/>
    <property type="match status" value="1"/>
</dbReference>
<keyword evidence="4 10" id="KW-1133">Transmembrane helix</keyword>
<dbReference type="Proteomes" id="UP000822369">
    <property type="component" value="Chromosome 6"/>
</dbReference>
<gene>
    <name evidence="12" type="ORF">G4P62_019004</name>
</gene>
<protein>
    <submittedName>
        <fullName evidence="12">G-protein coupled receptor 161-like</fullName>
    </submittedName>
</protein>
<dbReference type="SUPFAM" id="SSF81321">
    <property type="entry name" value="Family A G protein-coupled receptor-like"/>
    <property type="match status" value="1"/>
</dbReference>
<dbReference type="InterPro" id="IPR017452">
    <property type="entry name" value="GPCR_Rhodpsn_7TM"/>
</dbReference>
<keyword evidence="6 10" id="KW-0472">Membrane</keyword>
<proteinExistence type="inferred from homology"/>
<evidence type="ECO:0000256" key="4">
    <source>
        <dbReference type="ARBA" id="ARBA00022989"/>
    </source>
</evidence>
<name>A0A9D2YID8_NOTFU</name>
<reference evidence="12" key="1">
    <citation type="submission" date="2020-03" db="EMBL/GenBank/DDBJ databases">
        <title>Intra-Species Differences in Population Size shape Life History and Genome Evolution.</title>
        <authorList>
            <person name="Willemsen D."/>
            <person name="Cui R."/>
            <person name="Valenzano D.R."/>
        </authorList>
    </citation>
    <scope>NUCLEOTIDE SEQUENCE</scope>
    <source>
        <strain evidence="12">GRZ</strain>
        <tissue evidence="12">Whole</tissue>
    </source>
</reference>
<dbReference type="CDD" id="cd00637">
    <property type="entry name" value="7tm_classA_rhodopsin-like"/>
    <property type="match status" value="1"/>
</dbReference>
<evidence type="ECO:0000256" key="9">
    <source>
        <dbReference type="RuleBase" id="RU000688"/>
    </source>
</evidence>
<dbReference type="Pfam" id="PF00001">
    <property type="entry name" value="7tm_1"/>
    <property type="match status" value="1"/>
</dbReference>
<dbReference type="FunFam" id="1.20.1070.10:FF:000497">
    <property type="entry name" value="Predicted protein"/>
    <property type="match status" value="1"/>
</dbReference>
<keyword evidence="5 9" id="KW-0297">G-protein coupled receptor</keyword>
<evidence type="ECO:0000256" key="5">
    <source>
        <dbReference type="ARBA" id="ARBA00023040"/>
    </source>
</evidence>
<evidence type="ECO:0000256" key="2">
    <source>
        <dbReference type="ARBA" id="ARBA00022475"/>
    </source>
</evidence>
<accession>A0A9D2YID8</accession>
<dbReference type="KEGG" id="nfu:107397183"/>
<comment type="subcellular location">
    <subcellularLocation>
        <location evidence="1">Cell membrane</location>
        <topology evidence="1">Multi-pass membrane protein</topology>
    </subcellularLocation>
</comment>
<dbReference type="PRINTS" id="PR00237">
    <property type="entry name" value="GPCRRHODOPSN"/>
</dbReference>
<dbReference type="GO" id="GO:0004930">
    <property type="term" value="F:G protein-coupled receptor activity"/>
    <property type="evidence" value="ECO:0007669"/>
    <property type="project" value="UniProtKB-KW"/>
</dbReference>
<dbReference type="EMBL" id="JAAVVJ010000006">
    <property type="protein sequence ID" value="KAF7221429.1"/>
    <property type="molecule type" value="Genomic_DNA"/>
</dbReference>
<evidence type="ECO:0000256" key="8">
    <source>
        <dbReference type="ARBA" id="ARBA00023224"/>
    </source>
</evidence>
<evidence type="ECO:0000256" key="7">
    <source>
        <dbReference type="ARBA" id="ARBA00023170"/>
    </source>
</evidence>
<comment type="similarity">
    <text evidence="9">Belongs to the G-protein coupled receptor 1 family.</text>
</comment>
<dbReference type="PANTHER" id="PTHR22752:SF13">
    <property type="entry name" value="5-HYDROXYTRYPTAMINE RECEPTOR 1B"/>
    <property type="match status" value="1"/>
</dbReference>
<evidence type="ECO:0000256" key="10">
    <source>
        <dbReference type="SAM" id="Phobius"/>
    </source>
</evidence>
<keyword evidence="2" id="KW-1003">Cell membrane</keyword>
<dbReference type="PROSITE" id="PS50262">
    <property type="entry name" value="G_PROTEIN_RECEP_F1_2"/>
    <property type="match status" value="1"/>
</dbReference>
<dbReference type="PANTHER" id="PTHR22752">
    <property type="entry name" value="G PROTEIN-COUPLED RECEPTOR"/>
    <property type="match status" value="1"/>
</dbReference>
<evidence type="ECO:0000256" key="1">
    <source>
        <dbReference type="ARBA" id="ARBA00004651"/>
    </source>
</evidence>
<dbReference type="GO" id="GO:0005886">
    <property type="term" value="C:plasma membrane"/>
    <property type="evidence" value="ECO:0007669"/>
    <property type="project" value="UniProtKB-SubCell"/>
</dbReference>
<evidence type="ECO:0000256" key="6">
    <source>
        <dbReference type="ARBA" id="ARBA00023136"/>
    </source>
</evidence>
<evidence type="ECO:0000259" key="11">
    <source>
        <dbReference type="PROSITE" id="PS50262"/>
    </source>
</evidence>
<evidence type="ECO:0000256" key="3">
    <source>
        <dbReference type="ARBA" id="ARBA00022692"/>
    </source>
</evidence>
<feature type="transmembrane region" description="Helical" evidence="10">
    <location>
        <begin position="195"/>
        <end position="217"/>
    </location>
</feature>
<evidence type="ECO:0000313" key="12">
    <source>
        <dbReference type="EMBL" id="KAF7221429.1"/>
    </source>
</evidence>
<feature type="transmembrane region" description="Helical" evidence="10">
    <location>
        <begin position="38"/>
        <end position="59"/>
    </location>
</feature>
<keyword evidence="3 9" id="KW-0812">Transmembrane</keyword>
<keyword evidence="7 9" id="KW-0675">Receptor</keyword>
<dbReference type="InterPro" id="IPR000276">
    <property type="entry name" value="GPCR_Rhodpsn"/>
</dbReference>